<evidence type="ECO:0000313" key="3">
    <source>
        <dbReference type="EMBL" id="GBP22094.1"/>
    </source>
</evidence>
<name>A0A4C1U840_EUMVA</name>
<feature type="region of interest" description="Disordered" evidence="1">
    <location>
        <begin position="137"/>
        <end position="190"/>
    </location>
</feature>
<dbReference type="STRING" id="151549.A0A4C1U840"/>
<protein>
    <submittedName>
        <fullName evidence="3">Retrovirus-related Pol polyprotein from transposon TNT 1-94</fullName>
    </submittedName>
</protein>
<keyword evidence="4" id="KW-1185">Reference proteome</keyword>
<dbReference type="Pfam" id="PF25597">
    <property type="entry name" value="SH3_retrovirus"/>
    <property type="match status" value="1"/>
</dbReference>
<evidence type="ECO:0000313" key="4">
    <source>
        <dbReference type="Proteomes" id="UP000299102"/>
    </source>
</evidence>
<accession>A0A4C1U840</accession>
<proteinExistence type="predicted"/>
<feature type="domain" description="Retroviral polymerase SH3-like" evidence="2">
    <location>
        <begin position="68"/>
        <end position="122"/>
    </location>
</feature>
<dbReference type="AlphaFoldDB" id="A0A4C1U840"/>
<dbReference type="EMBL" id="BGZK01000136">
    <property type="protein sequence ID" value="GBP22094.1"/>
    <property type="molecule type" value="Genomic_DNA"/>
</dbReference>
<dbReference type="InterPro" id="IPR057670">
    <property type="entry name" value="SH3_retrovirus"/>
</dbReference>
<feature type="compositionally biased region" description="Polar residues" evidence="1">
    <location>
        <begin position="137"/>
        <end position="147"/>
    </location>
</feature>
<dbReference type="Proteomes" id="UP000299102">
    <property type="component" value="Unassembled WGS sequence"/>
</dbReference>
<dbReference type="PANTHER" id="PTHR11439">
    <property type="entry name" value="GAG-POL-RELATED RETROTRANSPOSON"/>
    <property type="match status" value="1"/>
</dbReference>
<feature type="compositionally biased region" description="Low complexity" evidence="1">
    <location>
        <begin position="173"/>
        <end position="189"/>
    </location>
</feature>
<dbReference type="OrthoDB" id="1645289at2759"/>
<dbReference type="PANTHER" id="PTHR11439:SF440">
    <property type="entry name" value="INTEGRASE CATALYTIC DOMAIN-CONTAINING PROTEIN"/>
    <property type="match status" value="1"/>
</dbReference>
<evidence type="ECO:0000259" key="2">
    <source>
        <dbReference type="Pfam" id="PF25597"/>
    </source>
</evidence>
<reference evidence="3 4" key="1">
    <citation type="journal article" date="2019" name="Commun. Biol.">
        <title>The bagworm genome reveals a unique fibroin gene that provides high tensile strength.</title>
        <authorList>
            <person name="Kono N."/>
            <person name="Nakamura H."/>
            <person name="Ohtoshi R."/>
            <person name="Tomita M."/>
            <person name="Numata K."/>
            <person name="Arakawa K."/>
        </authorList>
    </citation>
    <scope>NUCLEOTIDE SEQUENCE [LARGE SCALE GENOMIC DNA]</scope>
</reference>
<sequence length="396" mass="45807">MYKLSTVTGNAYAVISESKSDSTWHKRMEHLNMADVKRSPSRVLAEVTPYEKWTGKIPNISYLKIFGSKAMVHVSKQNRLKWDRKSRTLVFIDYCEITKGHRFFDPVCRKVVISRDVTFIEKCDDIENITQKISTSVPQHATIPISTENDRSDPQNLSVKNEDTINVDDSSPTTQDITSSSSNDTSFDSCVMNRRTDDKTYYPDTDNYYDDDDIQRNITLRSHQKQNMQGNYNSKPKIQHWIVLKRVMRYLKGTQVNRLSYKQNSEETMGHGYCDADWASQWPSSIIQRMIGVPTLVTHYFFREERLAGTQCDNLQLLCLQRKQSACTDGYHSMMKHIDVRHHFIRDKVLGGTIEVRYAQTDMMVADGLTKATIYSKLAYCSSKMSVFLREDIGRM</sequence>
<gene>
    <name evidence="3" type="ORF">EVAR_94133_1</name>
</gene>
<organism evidence="3 4">
    <name type="scientific">Eumeta variegata</name>
    <name type="common">Bagworm moth</name>
    <name type="synonym">Eumeta japonica</name>
    <dbReference type="NCBI Taxonomy" id="151549"/>
    <lineage>
        <taxon>Eukaryota</taxon>
        <taxon>Metazoa</taxon>
        <taxon>Ecdysozoa</taxon>
        <taxon>Arthropoda</taxon>
        <taxon>Hexapoda</taxon>
        <taxon>Insecta</taxon>
        <taxon>Pterygota</taxon>
        <taxon>Neoptera</taxon>
        <taxon>Endopterygota</taxon>
        <taxon>Lepidoptera</taxon>
        <taxon>Glossata</taxon>
        <taxon>Ditrysia</taxon>
        <taxon>Tineoidea</taxon>
        <taxon>Psychidae</taxon>
        <taxon>Oiketicinae</taxon>
        <taxon>Eumeta</taxon>
    </lineage>
</organism>
<dbReference type="CDD" id="cd09272">
    <property type="entry name" value="RNase_HI_RT_Ty1"/>
    <property type="match status" value="1"/>
</dbReference>
<evidence type="ECO:0000256" key="1">
    <source>
        <dbReference type="SAM" id="MobiDB-lite"/>
    </source>
</evidence>
<comment type="caution">
    <text evidence="3">The sequence shown here is derived from an EMBL/GenBank/DDBJ whole genome shotgun (WGS) entry which is preliminary data.</text>
</comment>